<feature type="domain" description="Rab-GAP TBC" evidence="3">
    <location>
        <begin position="293"/>
        <end position="479"/>
    </location>
</feature>
<keyword evidence="2" id="KW-0472">Membrane</keyword>
<dbReference type="SMART" id="SM00164">
    <property type="entry name" value="TBC"/>
    <property type="match status" value="1"/>
</dbReference>
<keyword evidence="2" id="KW-1133">Transmembrane helix</keyword>
<protein>
    <submittedName>
        <fullName evidence="5">Growth hormone-regulated TBC protein 1</fullName>
    </submittedName>
</protein>
<dbReference type="PROSITE" id="PS50086">
    <property type="entry name" value="TBC_RABGAP"/>
    <property type="match status" value="1"/>
</dbReference>
<dbReference type="InterPro" id="IPR011993">
    <property type="entry name" value="PH-like_dom_sf"/>
</dbReference>
<keyword evidence="6" id="KW-1185">Reference proteome</keyword>
<dbReference type="Gene3D" id="2.30.29.30">
    <property type="entry name" value="Pleckstrin-homology domain (PH domain)/Phosphotyrosine-binding domain (PTB)"/>
    <property type="match status" value="1"/>
</dbReference>
<dbReference type="Gene3D" id="1.10.238.10">
    <property type="entry name" value="EF-hand"/>
    <property type="match status" value="1"/>
</dbReference>
<feature type="domain" description="EF-hand" evidence="4">
    <location>
        <begin position="645"/>
        <end position="680"/>
    </location>
</feature>
<evidence type="ECO:0000256" key="2">
    <source>
        <dbReference type="SAM" id="Phobius"/>
    </source>
</evidence>
<proteinExistence type="predicted"/>
<dbReference type="PANTHER" id="PTHR47219:SF9">
    <property type="entry name" value="GTPASE ACTIVATING PROTEIN AND CENTROSOME-ASSOCIATED, ISOFORM B"/>
    <property type="match status" value="1"/>
</dbReference>
<feature type="transmembrane region" description="Helical" evidence="2">
    <location>
        <begin position="479"/>
        <end position="499"/>
    </location>
</feature>
<dbReference type="InterPro" id="IPR000195">
    <property type="entry name" value="Rab-GAP-TBC_dom"/>
</dbReference>
<dbReference type="InterPro" id="IPR011992">
    <property type="entry name" value="EF-hand-dom_pair"/>
</dbReference>
<gene>
    <name evidence="5" type="ORF">A3Q56_04616</name>
</gene>
<evidence type="ECO:0000313" key="6">
    <source>
        <dbReference type="Proteomes" id="UP000078046"/>
    </source>
</evidence>
<evidence type="ECO:0000259" key="4">
    <source>
        <dbReference type="PROSITE" id="PS50222"/>
    </source>
</evidence>
<dbReference type="PROSITE" id="PS50222">
    <property type="entry name" value="EF_HAND_2"/>
    <property type="match status" value="1"/>
</dbReference>
<dbReference type="Gene3D" id="1.10.8.270">
    <property type="entry name" value="putative rabgap domain of human tbc1 domain family member 14 like domains"/>
    <property type="match status" value="1"/>
</dbReference>
<dbReference type="SUPFAM" id="SSF47923">
    <property type="entry name" value="Ypt/Rab-GAP domain of gyp1p"/>
    <property type="match status" value="2"/>
</dbReference>
<keyword evidence="1" id="KW-0106">Calcium</keyword>
<dbReference type="InterPro" id="IPR035969">
    <property type="entry name" value="Rab-GAP_TBC_sf"/>
</dbReference>
<dbReference type="GO" id="GO:0031267">
    <property type="term" value="F:small GTPase binding"/>
    <property type="evidence" value="ECO:0007669"/>
    <property type="project" value="TreeGrafter"/>
</dbReference>
<dbReference type="InterPro" id="IPR050302">
    <property type="entry name" value="Rab_GAP_TBC_domain"/>
</dbReference>
<dbReference type="Gene3D" id="1.10.472.80">
    <property type="entry name" value="Ypt/Rab-GAP domain of gyp1p, domain 3"/>
    <property type="match status" value="1"/>
</dbReference>
<feature type="non-terminal residue" evidence="5">
    <location>
        <position position="1"/>
    </location>
</feature>
<dbReference type="Proteomes" id="UP000078046">
    <property type="component" value="Unassembled WGS sequence"/>
</dbReference>
<dbReference type="InterPro" id="IPR002048">
    <property type="entry name" value="EF_hand_dom"/>
</dbReference>
<dbReference type="EMBL" id="LWCA01000609">
    <property type="protein sequence ID" value="OAF67640.1"/>
    <property type="molecule type" value="Genomic_DNA"/>
</dbReference>
<accession>A0A177B0J0</accession>
<comment type="caution">
    <text evidence="5">The sequence shown here is derived from an EMBL/GenBank/DDBJ whole genome shotgun (WGS) entry which is preliminary data.</text>
</comment>
<dbReference type="GO" id="GO:0005509">
    <property type="term" value="F:calcium ion binding"/>
    <property type="evidence" value="ECO:0007669"/>
    <property type="project" value="InterPro"/>
</dbReference>
<dbReference type="PROSITE" id="PS00018">
    <property type="entry name" value="EF_HAND_1"/>
    <property type="match status" value="1"/>
</dbReference>
<evidence type="ECO:0000313" key="5">
    <source>
        <dbReference type="EMBL" id="OAF67640.1"/>
    </source>
</evidence>
<name>A0A177B0J0_9BILA</name>
<organism evidence="5 6">
    <name type="scientific">Intoshia linei</name>
    <dbReference type="NCBI Taxonomy" id="1819745"/>
    <lineage>
        <taxon>Eukaryota</taxon>
        <taxon>Metazoa</taxon>
        <taxon>Spiralia</taxon>
        <taxon>Lophotrochozoa</taxon>
        <taxon>Mesozoa</taxon>
        <taxon>Orthonectida</taxon>
        <taxon>Rhopaluridae</taxon>
        <taxon>Intoshia</taxon>
    </lineage>
</organism>
<dbReference type="InterPro" id="IPR018247">
    <property type="entry name" value="EF_Hand_1_Ca_BS"/>
</dbReference>
<evidence type="ECO:0000259" key="3">
    <source>
        <dbReference type="PROSITE" id="PS50086"/>
    </source>
</evidence>
<sequence>VRIIIIEELIKEDFLLTSSIKVVTISDQIVYFSMFRNCTDVFKLFQRLTNFAMKELLLEDGIHKLPKVKIKHQSLQRRCQSETRRTLDAHARICIIRSYFNLPGSSYFEFDTASSLVVPYEKQSLLIGRLYLWNNYISFTCNKRKIKLIIPVYTIETIDSIGYTGENFLRDAVLVHTEKRTHIFTNIAKLKEAYRILNQIVDLSKKRSCKENIDTDIDVGEPLLNNFKVRLAVDYDDQLDPLKKNDKKQHLRSKSELCRYETLKNDWLNHFEKYGEGVSLYRTNETLKLLIRGISPEFRRELWMSLTMASSEMHLNLGVYGKILKNANMNTFVSYSIDRDVERSLPEHPAYQNTKGTGALRTLLNVYAWKNPRIGYCQSMNFVGSILLLYLNAEESMWLLSCICENMLPDYYSNKLIGALIDMEVFKELLERFLPQIYKTIADMDLLYIYIMSWFLSIFNSVLSFRLTLRIMDVFFYDGVRVLFMLSLTILMNVGPLLINASAEEAYKTLKNFLESIGLKDDFKSSKTIYLEDLLTCSYAKCSSITIQEIESLRIKYQIGIVQTVEDSMMKIVVRSTLDYSDLKKSIVEKVYLLYRKTLIKFRKLSPDSQLVHEKYDVSKPYYDQNRIEWKHFENLVCIIFTFENSQPMLREIFGYFDMDMNNQINLLDFIWVVQYVCYSSVTEKLAFVYSLSVYDENIRKAAKEQDDVLKLGKNKLFLQSKSIVRQKYVPNTSYKMNYLQFDKFCHYLSNIFGKNLNFNEFNSSLQKFKALILDIFDSNIDNTDDKSIDSVGESTICNNSLRPTPQKYNEKFPIETTIQFTHVQASFHMFDYLIQALERVIDIEMVIDQSRKLYK</sequence>
<dbReference type="SUPFAM" id="SSF47473">
    <property type="entry name" value="EF-hand"/>
    <property type="match status" value="1"/>
</dbReference>
<keyword evidence="2" id="KW-0812">Transmembrane</keyword>
<evidence type="ECO:0000256" key="1">
    <source>
        <dbReference type="ARBA" id="ARBA00022837"/>
    </source>
</evidence>
<dbReference type="GO" id="GO:0005096">
    <property type="term" value="F:GTPase activator activity"/>
    <property type="evidence" value="ECO:0007669"/>
    <property type="project" value="TreeGrafter"/>
</dbReference>
<dbReference type="AlphaFoldDB" id="A0A177B0J0"/>
<dbReference type="OrthoDB" id="17687at2759"/>
<feature type="transmembrane region" description="Helical" evidence="2">
    <location>
        <begin position="447"/>
        <end position="467"/>
    </location>
</feature>
<dbReference type="Pfam" id="PF00566">
    <property type="entry name" value="RabGAP-TBC"/>
    <property type="match status" value="1"/>
</dbReference>
<dbReference type="PANTHER" id="PTHR47219">
    <property type="entry name" value="RAB GTPASE-ACTIVATING PROTEIN 1-LIKE"/>
    <property type="match status" value="1"/>
</dbReference>
<reference evidence="5 6" key="1">
    <citation type="submission" date="2016-04" db="EMBL/GenBank/DDBJ databases">
        <title>The genome of Intoshia linei affirms orthonectids as highly simplified spiralians.</title>
        <authorList>
            <person name="Mikhailov K.V."/>
            <person name="Slusarev G.S."/>
            <person name="Nikitin M.A."/>
            <person name="Logacheva M.D."/>
            <person name="Penin A."/>
            <person name="Aleoshin V."/>
            <person name="Panchin Y.V."/>
        </authorList>
    </citation>
    <scope>NUCLEOTIDE SEQUENCE [LARGE SCALE GENOMIC DNA]</scope>
    <source>
        <strain evidence="5">Intl2013</strain>
        <tissue evidence="5">Whole animal</tissue>
    </source>
</reference>